<accession>A0A8S5Q9W2</accession>
<proteinExistence type="predicted"/>
<name>A0A8S5Q9W2_9CAUD</name>
<protein>
    <submittedName>
        <fullName evidence="1">Uncharacterized protein</fullName>
    </submittedName>
</protein>
<sequence length="31" mass="3676">MNVLIWTSWYCPRLDYTAKVGTIIPISKSYR</sequence>
<reference evidence="1" key="1">
    <citation type="journal article" date="2021" name="Proc. Natl. Acad. Sci. U.S.A.">
        <title>A Catalog of Tens of Thousands of Viruses from Human Metagenomes Reveals Hidden Associations with Chronic Diseases.</title>
        <authorList>
            <person name="Tisza M.J."/>
            <person name="Buck C.B."/>
        </authorList>
    </citation>
    <scope>NUCLEOTIDE SEQUENCE</scope>
    <source>
        <strain evidence="1">Ctoic9</strain>
    </source>
</reference>
<evidence type="ECO:0000313" key="1">
    <source>
        <dbReference type="EMBL" id="DAE15593.1"/>
    </source>
</evidence>
<dbReference type="EMBL" id="BK015608">
    <property type="protein sequence ID" value="DAE15593.1"/>
    <property type="molecule type" value="Genomic_DNA"/>
</dbReference>
<organism evidence="1">
    <name type="scientific">Siphoviridae sp. ctoic9</name>
    <dbReference type="NCBI Taxonomy" id="2825671"/>
    <lineage>
        <taxon>Viruses</taxon>
        <taxon>Duplodnaviria</taxon>
        <taxon>Heunggongvirae</taxon>
        <taxon>Uroviricota</taxon>
        <taxon>Caudoviricetes</taxon>
    </lineage>
</organism>